<comment type="caution">
    <text evidence="4">The sequence shown here is derived from an EMBL/GenBank/DDBJ whole genome shotgun (WGS) entry which is preliminary data.</text>
</comment>
<feature type="domain" description="Transposase (putative) gypsy type" evidence="3">
    <location>
        <begin position="69"/>
        <end position="134"/>
    </location>
</feature>
<accession>A0AAD8RCM7</accession>
<reference evidence="4" key="1">
    <citation type="submission" date="2023-07" db="EMBL/GenBank/DDBJ databases">
        <title>A chromosome-level genome assembly of Lolium multiflorum.</title>
        <authorList>
            <person name="Chen Y."/>
            <person name="Copetti D."/>
            <person name="Kolliker R."/>
            <person name="Studer B."/>
        </authorList>
    </citation>
    <scope>NUCLEOTIDE SEQUENCE</scope>
    <source>
        <strain evidence="4">02402/16</strain>
        <tissue evidence="4">Leaf</tissue>
    </source>
</reference>
<keyword evidence="1" id="KW-0175">Coiled coil</keyword>
<sequence length="561" mass="62071">MPPHTKLLKHKAPGTDTPMEKAQVSGWERSKISAQDQKMLKKACKKQDSLKFPGDESFPRPPIRFRVRFMDHLICGLSTPMHEFLCGLLFIYGIQLQLLTPNSILHISIFITLCECFLGIHPHWGLWKCIFYLRRNNYRNNVYNVGGVCIYVRPDIDYFDVKFPNVQGWRKRWLYIQDEYIPSQEYGITPFEAAKEIQRRRSWDTEATAEEKAAIEALMHRIHQLQTLIERNSQNHQILSSLPPLPQGGEVDGCVVVTDDSQETSLLESEAVESQKSKASSEKETGSEQSDSGHSATPPLATSPGRKRKRSDVEDSGASKPTESTGEETSSEDEGTFDPFDDAGTVSSPEGKSEEGEPTAHGAAPTSTSNTLVISEEHRIAAETSTPPRQNMETCTPIPNPQAPFPKKAKVRAGNTLEIVTGSSSTALMDDPLMRDLINVGTQFTRFRDEAETLREALRRAEECADALEAKLKSSEAAREKAEKEAAAVEDSSKIGVEGTIAFVAASGQDVNWVKAGSPKGLNKEKWKALVRDAKPHSKKNVAYLNPKSTASASTTGTKIK</sequence>
<dbReference type="PANTHER" id="PTHR33026">
    <property type="entry name" value="OS06G0360600 PROTEIN"/>
    <property type="match status" value="1"/>
</dbReference>
<evidence type="ECO:0000256" key="2">
    <source>
        <dbReference type="SAM" id="MobiDB-lite"/>
    </source>
</evidence>
<feature type="compositionally biased region" description="Low complexity" evidence="2">
    <location>
        <begin position="549"/>
        <end position="561"/>
    </location>
</feature>
<keyword evidence="5" id="KW-1185">Reference proteome</keyword>
<gene>
    <name evidence="4" type="ORF">QYE76_022451</name>
</gene>
<name>A0AAD8RCM7_LOLMU</name>
<feature type="compositionally biased region" description="Basic and acidic residues" evidence="2">
    <location>
        <begin position="273"/>
        <end position="286"/>
    </location>
</feature>
<feature type="region of interest" description="Disordered" evidence="2">
    <location>
        <begin position="538"/>
        <end position="561"/>
    </location>
</feature>
<feature type="compositionally biased region" description="Acidic residues" evidence="2">
    <location>
        <begin position="325"/>
        <end position="341"/>
    </location>
</feature>
<dbReference type="Proteomes" id="UP001231189">
    <property type="component" value="Unassembled WGS sequence"/>
</dbReference>
<evidence type="ECO:0000313" key="5">
    <source>
        <dbReference type="Proteomes" id="UP001231189"/>
    </source>
</evidence>
<dbReference type="PANTHER" id="PTHR33026:SF7">
    <property type="entry name" value="OS03G0100275 PROTEIN"/>
    <property type="match status" value="1"/>
</dbReference>
<protein>
    <recommendedName>
        <fullName evidence="3">Transposase (putative) gypsy type domain-containing protein</fullName>
    </recommendedName>
</protein>
<evidence type="ECO:0000259" key="3">
    <source>
        <dbReference type="Pfam" id="PF04195"/>
    </source>
</evidence>
<evidence type="ECO:0000256" key="1">
    <source>
        <dbReference type="SAM" id="Coils"/>
    </source>
</evidence>
<feature type="compositionally biased region" description="Basic residues" evidence="2">
    <location>
        <begin position="1"/>
        <end position="12"/>
    </location>
</feature>
<dbReference type="Pfam" id="PF04195">
    <property type="entry name" value="Transposase_28"/>
    <property type="match status" value="1"/>
</dbReference>
<dbReference type="AlphaFoldDB" id="A0AAD8RCM7"/>
<feature type="compositionally biased region" description="Polar residues" evidence="2">
    <location>
        <begin position="383"/>
        <end position="394"/>
    </location>
</feature>
<organism evidence="4 5">
    <name type="scientific">Lolium multiflorum</name>
    <name type="common">Italian ryegrass</name>
    <name type="synonym">Lolium perenne subsp. multiflorum</name>
    <dbReference type="NCBI Taxonomy" id="4521"/>
    <lineage>
        <taxon>Eukaryota</taxon>
        <taxon>Viridiplantae</taxon>
        <taxon>Streptophyta</taxon>
        <taxon>Embryophyta</taxon>
        <taxon>Tracheophyta</taxon>
        <taxon>Spermatophyta</taxon>
        <taxon>Magnoliopsida</taxon>
        <taxon>Liliopsida</taxon>
        <taxon>Poales</taxon>
        <taxon>Poaceae</taxon>
        <taxon>BOP clade</taxon>
        <taxon>Pooideae</taxon>
        <taxon>Poodae</taxon>
        <taxon>Poeae</taxon>
        <taxon>Poeae Chloroplast Group 2 (Poeae type)</taxon>
        <taxon>Loliodinae</taxon>
        <taxon>Loliinae</taxon>
        <taxon>Lolium</taxon>
    </lineage>
</organism>
<evidence type="ECO:0000313" key="4">
    <source>
        <dbReference type="EMBL" id="KAK1616934.1"/>
    </source>
</evidence>
<feature type="region of interest" description="Disordered" evidence="2">
    <location>
        <begin position="1"/>
        <end position="23"/>
    </location>
</feature>
<proteinExistence type="predicted"/>
<feature type="coiled-coil region" evidence="1">
    <location>
        <begin position="451"/>
        <end position="492"/>
    </location>
</feature>
<dbReference type="EMBL" id="JAUUTY010000006">
    <property type="protein sequence ID" value="KAK1616934.1"/>
    <property type="molecule type" value="Genomic_DNA"/>
</dbReference>
<feature type="region of interest" description="Disordered" evidence="2">
    <location>
        <begin position="261"/>
        <end position="409"/>
    </location>
</feature>
<dbReference type="InterPro" id="IPR007321">
    <property type="entry name" value="Transposase_28"/>
</dbReference>